<organism evidence="2 3">
    <name type="scientific">Enterococcus hulanensis</name>
    <dbReference type="NCBI Taxonomy" id="2559929"/>
    <lineage>
        <taxon>Bacteria</taxon>
        <taxon>Bacillati</taxon>
        <taxon>Bacillota</taxon>
        <taxon>Bacilli</taxon>
        <taxon>Lactobacillales</taxon>
        <taxon>Enterococcaceae</taxon>
        <taxon>Enterococcus</taxon>
    </lineage>
</organism>
<evidence type="ECO:0000313" key="2">
    <source>
        <dbReference type="EMBL" id="MDT2601977.1"/>
    </source>
</evidence>
<comment type="caution">
    <text evidence="2">The sequence shown here is derived from an EMBL/GenBank/DDBJ whole genome shotgun (WGS) entry which is preliminary data.</text>
</comment>
<evidence type="ECO:0000313" key="3">
    <source>
        <dbReference type="Proteomes" id="UP001252875"/>
    </source>
</evidence>
<keyword evidence="3" id="KW-1185">Reference proteome</keyword>
<dbReference type="RefSeq" id="WP_311821589.1">
    <property type="nucleotide sequence ID" value="NZ_JARPYF010000014.1"/>
</dbReference>
<name>A0ABU3F4B5_9ENTE</name>
<evidence type="ECO:0000259" key="1">
    <source>
        <dbReference type="Pfam" id="PF13462"/>
    </source>
</evidence>
<protein>
    <submittedName>
        <fullName evidence="2">Thioredoxin domain-containing protein</fullName>
    </submittedName>
</protein>
<dbReference type="InterPro" id="IPR012336">
    <property type="entry name" value="Thioredoxin-like_fold"/>
</dbReference>
<dbReference type="Gene3D" id="3.40.30.10">
    <property type="entry name" value="Glutaredoxin"/>
    <property type="match status" value="1"/>
</dbReference>
<reference evidence="2 3" key="1">
    <citation type="submission" date="2023-03" db="EMBL/GenBank/DDBJ databases">
        <authorList>
            <person name="Shen W."/>
            <person name="Cai J."/>
        </authorList>
    </citation>
    <scope>NUCLEOTIDE SEQUENCE [LARGE SCALE GENOMIC DNA]</scope>
    <source>
        <strain evidence="2 3">D6-4</strain>
    </source>
</reference>
<proteinExistence type="predicted"/>
<sequence length="171" mass="19639">MDISVIKASLVNDFNGIKIGSDTAPKRLIEFINLRCPYCKQWFEESYDTLDQAVAEGKIQRIIKLLDKDKISLQRGNVMHEYIDADPKKALIQIQQAFETQEIWQDFELEAVANYAEKTLHFSQQANQTLQGEIRNEAEQANIKFVPTVILGDHIFDESIDEATLKTYISE</sequence>
<accession>A0ABU3F4B5</accession>
<feature type="domain" description="Thioredoxin-like fold" evidence="1">
    <location>
        <begin position="16"/>
        <end position="170"/>
    </location>
</feature>
<dbReference type="EMBL" id="JARPYI010000015">
    <property type="protein sequence ID" value="MDT2601977.1"/>
    <property type="molecule type" value="Genomic_DNA"/>
</dbReference>
<dbReference type="CDD" id="cd02972">
    <property type="entry name" value="DsbA_family"/>
    <property type="match status" value="1"/>
</dbReference>
<gene>
    <name evidence="2" type="ORF">P7D85_19655</name>
</gene>
<dbReference type="InterPro" id="IPR036249">
    <property type="entry name" value="Thioredoxin-like_sf"/>
</dbReference>
<dbReference type="Proteomes" id="UP001252875">
    <property type="component" value="Unassembled WGS sequence"/>
</dbReference>
<dbReference type="SUPFAM" id="SSF52833">
    <property type="entry name" value="Thioredoxin-like"/>
    <property type="match status" value="1"/>
</dbReference>
<dbReference type="Gene3D" id="1.10.1200.90">
    <property type="entry name" value="DsbA-like domain"/>
    <property type="match status" value="1"/>
</dbReference>
<dbReference type="Pfam" id="PF13462">
    <property type="entry name" value="Thioredoxin_4"/>
    <property type="match status" value="1"/>
</dbReference>